<evidence type="ECO:0000256" key="6">
    <source>
        <dbReference type="RuleBase" id="RU363032"/>
    </source>
</evidence>
<dbReference type="FunFam" id="1.10.3720.10:FF:000001">
    <property type="entry name" value="Glycine betaine ABC transporter, permease"/>
    <property type="match status" value="1"/>
</dbReference>
<dbReference type="InterPro" id="IPR051204">
    <property type="entry name" value="ABC_transp_perm/SBD"/>
</dbReference>
<evidence type="ECO:0000313" key="9">
    <source>
        <dbReference type="Proteomes" id="UP000267342"/>
    </source>
</evidence>
<dbReference type="STRING" id="1123510.GCA_000620025_00740"/>
<feature type="transmembrane region" description="Helical" evidence="6">
    <location>
        <begin position="80"/>
        <end position="99"/>
    </location>
</feature>
<dbReference type="InterPro" id="IPR000515">
    <property type="entry name" value="MetI-like"/>
</dbReference>
<dbReference type="PROSITE" id="PS50928">
    <property type="entry name" value="ABC_TM1"/>
    <property type="match status" value="1"/>
</dbReference>
<organism evidence="8 9">
    <name type="scientific">Zymobacter palmae</name>
    <dbReference type="NCBI Taxonomy" id="33074"/>
    <lineage>
        <taxon>Bacteria</taxon>
        <taxon>Pseudomonadati</taxon>
        <taxon>Pseudomonadota</taxon>
        <taxon>Gammaproteobacteria</taxon>
        <taxon>Oceanospirillales</taxon>
        <taxon>Halomonadaceae</taxon>
        <taxon>Zymobacter group</taxon>
        <taxon>Zymobacter</taxon>
    </lineage>
</organism>
<comment type="subcellular location">
    <subcellularLocation>
        <location evidence="1 6">Cell membrane</location>
        <topology evidence="1 6">Multi-pass membrane protein</topology>
    </subcellularLocation>
</comment>
<evidence type="ECO:0000256" key="3">
    <source>
        <dbReference type="ARBA" id="ARBA00022692"/>
    </source>
</evidence>
<dbReference type="PANTHER" id="PTHR30177">
    <property type="entry name" value="GLYCINE BETAINE/L-PROLINE TRANSPORT SYSTEM PERMEASE PROTEIN PROW"/>
    <property type="match status" value="1"/>
</dbReference>
<keyword evidence="3 6" id="KW-0812">Transmembrane</keyword>
<dbReference type="OrthoDB" id="9801163at2"/>
<reference evidence="8 9" key="1">
    <citation type="submission" date="2018-09" db="EMBL/GenBank/DDBJ databases">
        <title>Zymobacter palmae IAM14233 (=T109) whole genome analysis.</title>
        <authorList>
            <person name="Yanase H."/>
        </authorList>
    </citation>
    <scope>NUCLEOTIDE SEQUENCE [LARGE SCALE GENOMIC DNA]</scope>
    <source>
        <strain evidence="8 9">IAM14233</strain>
    </source>
</reference>
<dbReference type="SUPFAM" id="SSF161098">
    <property type="entry name" value="MetI-like"/>
    <property type="match status" value="1"/>
</dbReference>
<evidence type="ECO:0000256" key="2">
    <source>
        <dbReference type="ARBA" id="ARBA00022448"/>
    </source>
</evidence>
<keyword evidence="9" id="KW-1185">Reference proteome</keyword>
<dbReference type="GO" id="GO:0005886">
    <property type="term" value="C:plasma membrane"/>
    <property type="evidence" value="ECO:0007669"/>
    <property type="project" value="UniProtKB-SubCell"/>
</dbReference>
<dbReference type="KEGG" id="zpl:ZBT109_2154"/>
<evidence type="ECO:0000313" key="8">
    <source>
        <dbReference type="EMBL" id="BBG30891.1"/>
    </source>
</evidence>
<evidence type="ECO:0000256" key="5">
    <source>
        <dbReference type="ARBA" id="ARBA00023136"/>
    </source>
</evidence>
<proteinExistence type="inferred from homology"/>
<dbReference type="InterPro" id="IPR035906">
    <property type="entry name" value="MetI-like_sf"/>
</dbReference>
<dbReference type="Pfam" id="PF00528">
    <property type="entry name" value="BPD_transp_1"/>
    <property type="match status" value="1"/>
</dbReference>
<feature type="domain" description="ABC transmembrane type-1" evidence="7">
    <location>
        <begin position="19"/>
        <end position="203"/>
    </location>
</feature>
<keyword evidence="5 6" id="KW-0472">Membrane</keyword>
<feature type="transmembrane region" description="Helical" evidence="6">
    <location>
        <begin position="12"/>
        <end position="38"/>
    </location>
</feature>
<keyword evidence="4 6" id="KW-1133">Transmembrane helix</keyword>
<dbReference type="GO" id="GO:0055085">
    <property type="term" value="P:transmembrane transport"/>
    <property type="evidence" value="ECO:0007669"/>
    <property type="project" value="InterPro"/>
</dbReference>
<dbReference type="AlphaFoldDB" id="A0A348HGY9"/>
<comment type="similarity">
    <text evidence="6">Belongs to the binding-protein-dependent transport system permease family.</text>
</comment>
<dbReference type="EMBL" id="AP018933">
    <property type="protein sequence ID" value="BBG30891.1"/>
    <property type="molecule type" value="Genomic_DNA"/>
</dbReference>
<sequence length="217" mass="23176">MTLINALLNMDWYQVGILTVQHLLMVGAAVLLAVIIGVPLSVLCVRLRWLAAPIMSIATMMITLPAIALFGIMMPFYARYGMGLGAAPAISAVFIYSLLPIIRNTYLALCGVDDSIKEAGRGIGMTYWQRLFMVDIPIAVPSIMSGIRTAVVMDIGTMTIAPVIGAGGLGLLITNAIGQSNKVQIFIAAIIVTLLAIIVDIILHQIQNLLTSKGIRA</sequence>
<dbReference type="GO" id="GO:0031460">
    <property type="term" value="P:glycine betaine transport"/>
    <property type="evidence" value="ECO:0007669"/>
    <property type="project" value="UniProtKB-ARBA"/>
</dbReference>
<dbReference type="Proteomes" id="UP000267342">
    <property type="component" value="Chromosome"/>
</dbReference>
<protein>
    <submittedName>
        <fullName evidence="8">Probable permease of ABC transporter</fullName>
    </submittedName>
</protein>
<gene>
    <name evidence="8" type="ORF">ZBT109_2154</name>
</gene>
<evidence type="ECO:0000256" key="1">
    <source>
        <dbReference type="ARBA" id="ARBA00004651"/>
    </source>
</evidence>
<feature type="transmembrane region" description="Helical" evidence="6">
    <location>
        <begin position="151"/>
        <end position="173"/>
    </location>
</feature>
<dbReference type="CDD" id="cd06261">
    <property type="entry name" value="TM_PBP2"/>
    <property type="match status" value="1"/>
</dbReference>
<dbReference type="PANTHER" id="PTHR30177:SF4">
    <property type="entry name" value="OSMOPROTECTANT IMPORT PERMEASE PROTEIN OSMW"/>
    <property type="match status" value="1"/>
</dbReference>
<name>A0A348HGY9_9GAMM</name>
<evidence type="ECO:0000259" key="7">
    <source>
        <dbReference type="PROSITE" id="PS50928"/>
    </source>
</evidence>
<dbReference type="Gene3D" id="1.10.3720.10">
    <property type="entry name" value="MetI-like"/>
    <property type="match status" value="1"/>
</dbReference>
<dbReference type="RefSeq" id="WP_027705880.1">
    <property type="nucleotide sequence ID" value="NZ_AP018933.1"/>
</dbReference>
<feature type="transmembrane region" description="Helical" evidence="6">
    <location>
        <begin position="185"/>
        <end position="203"/>
    </location>
</feature>
<evidence type="ECO:0000256" key="4">
    <source>
        <dbReference type="ARBA" id="ARBA00022989"/>
    </source>
</evidence>
<keyword evidence="2 6" id="KW-0813">Transport</keyword>
<feature type="transmembrane region" description="Helical" evidence="6">
    <location>
        <begin position="50"/>
        <end position="74"/>
    </location>
</feature>
<accession>A0A348HGY9</accession>